<reference evidence="2" key="1">
    <citation type="submission" date="2024-05" db="EMBL/GenBank/DDBJ databases">
        <title>Draft Genome Sequences of Flagellimonas sp. MMG031 and Marinobacter sp. MMG032 Isolated from the dinoflagellate Symbiodinium pilosum.</title>
        <authorList>
            <person name="Shikuma N.J."/>
            <person name="Farrell M.V."/>
        </authorList>
    </citation>
    <scope>NUCLEOTIDE SEQUENCE</scope>
    <source>
        <strain evidence="2">MMG031</strain>
    </source>
</reference>
<feature type="transmembrane region" description="Helical" evidence="1">
    <location>
        <begin position="98"/>
        <end position="114"/>
    </location>
</feature>
<feature type="transmembrane region" description="Helical" evidence="1">
    <location>
        <begin position="73"/>
        <end position="92"/>
    </location>
</feature>
<accession>A0AAU7N134</accession>
<gene>
    <name evidence="2" type="ORF">ABNE31_00380</name>
</gene>
<evidence type="ECO:0000313" key="2">
    <source>
        <dbReference type="EMBL" id="XBQ23387.1"/>
    </source>
</evidence>
<keyword evidence="1" id="KW-0812">Transmembrane</keyword>
<dbReference type="EMBL" id="CP157804">
    <property type="protein sequence ID" value="XBQ23387.1"/>
    <property type="molecule type" value="Genomic_DNA"/>
</dbReference>
<feature type="transmembrane region" description="Helical" evidence="1">
    <location>
        <begin position="43"/>
        <end position="66"/>
    </location>
</feature>
<dbReference type="AlphaFoldDB" id="A0AAU7N134"/>
<keyword evidence="1" id="KW-0472">Membrane</keyword>
<protein>
    <recommendedName>
        <fullName evidence="3">DoxX family protein</fullName>
    </recommendedName>
</protein>
<evidence type="ECO:0008006" key="3">
    <source>
        <dbReference type="Google" id="ProtNLM"/>
    </source>
</evidence>
<keyword evidence="1" id="KW-1133">Transmembrane helix</keyword>
<dbReference type="KEGG" id="fld:ABNE31_00380"/>
<feature type="transmembrane region" description="Helical" evidence="1">
    <location>
        <begin position="12"/>
        <end position="31"/>
    </location>
</feature>
<evidence type="ECO:0000256" key="1">
    <source>
        <dbReference type="SAM" id="Phobius"/>
    </source>
</evidence>
<sequence length="124" mass="13838">MKNSIQNISNWLLAVLMVVFGLNKFLGFIPVEPPTDPTAQQFIGTMFSTYLFVVVAIAEIIGGILLAIQKTKIVGWLILLPVIFNIAAFHVAHDFVGNGIWLLPTILFLIASYFQKEKLYSLIN</sequence>
<proteinExistence type="predicted"/>
<organism evidence="2">
    <name type="scientific">Flagellimonas sp. MMG031</name>
    <dbReference type="NCBI Taxonomy" id="3158549"/>
    <lineage>
        <taxon>Bacteria</taxon>
        <taxon>Pseudomonadati</taxon>
        <taxon>Bacteroidota</taxon>
        <taxon>Flavobacteriia</taxon>
        <taxon>Flavobacteriales</taxon>
        <taxon>Flavobacteriaceae</taxon>
        <taxon>Flagellimonas</taxon>
    </lineage>
</organism>
<name>A0AAU7N134_9FLAO</name>
<dbReference type="RefSeq" id="WP_252080638.1">
    <property type="nucleotide sequence ID" value="NZ_CP157804.1"/>
</dbReference>